<dbReference type="InterPro" id="IPR051271">
    <property type="entry name" value="2C-system_Tx_regulators"/>
</dbReference>
<evidence type="ECO:0000256" key="5">
    <source>
        <dbReference type="ARBA" id="ARBA00023015"/>
    </source>
</evidence>
<dbReference type="EMBL" id="ASWJ01000009">
    <property type="protein sequence ID" value="EOW80451.1"/>
    <property type="molecule type" value="Genomic_DNA"/>
</dbReference>
<gene>
    <name evidence="12" type="ORF">I568_02154</name>
</gene>
<dbReference type="OrthoDB" id="9759232at2"/>
<keyword evidence="8 9" id="KW-0804">Transcription</keyword>
<keyword evidence="2 9" id="KW-0963">Cytoplasm</keyword>
<dbReference type="AlphaFoldDB" id="S0KHM4"/>
<evidence type="ECO:0000256" key="1">
    <source>
        <dbReference type="ARBA" id="ARBA00004496"/>
    </source>
</evidence>
<protein>
    <recommendedName>
        <fullName evidence="9">Transcriptional regulatory protein</fullName>
    </recommendedName>
</protein>
<evidence type="ECO:0000256" key="4">
    <source>
        <dbReference type="ARBA" id="ARBA00023012"/>
    </source>
</evidence>
<dbReference type="GO" id="GO:0003677">
    <property type="term" value="F:DNA binding"/>
    <property type="evidence" value="ECO:0007669"/>
    <property type="project" value="UniProtKB-KW"/>
</dbReference>
<dbReference type="Pfam" id="PF00072">
    <property type="entry name" value="Response_reg"/>
    <property type="match status" value="1"/>
</dbReference>
<dbReference type="GO" id="GO:0000156">
    <property type="term" value="F:phosphorelay response regulator activity"/>
    <property type="evidence" value="ECO:0007669"/>
    <property type="project" value="TreeGrafter"/>
</dbReference>
<feature type="modified residue" description="4-aspartylphosphate" evidence="10">
    <location>
        <position position="54"/>
    </location>
</feature>
<evidence type="ECO:0000256" key="6">
    <source>
        <dbReference type="ARBA" id="ARBA00023125"/>
    </source>
</evidence>
<evidence type="ECO:0000256" key="2">
    <source>
        <dbReference type="ARBA" id="ARBA00022490"/>
    </source>
</evidence>
<keyword evidence="13" id="KW-1185">Reference proteome</keyword>
<comment type="subcellular location">
    <subcellularLocation>
        <location evidence="1 9">Cytoplasm</location>
    </subcellularLocation>
</comment>
<dbReference type="InterPro" id="IPR024187">
    <property type="entry name" value="Sig_transdc_resp-reg_cit/mal"/>
</dbReference>
<accession>S0KHM4</accession>
<evidence type="ECO:0000313" key="13">
    <source>
        <dbReference type="Proteomes" id="UP000014113"/>
    </source>
</evidence>
<dbReference type="SMART" id="SM00448">
    <property type="entry name" value="REC"/>
    <property type="match status" value="1"/>
</dbReference>
<dbReference type="STRING" id="1121865.OMW_01539"/>
<dbReference type="GO" id="GO:0003700">
    <property type="term" value="F:DNA-binding transcription factor activity"/>
    <property type="evidence" value="ECO:0007669"/>
    <property type="project" value="InterPro"/>
</dbReference>
<dbReference type="GO" id="GO:0005737">
    <property type="term" value="C:cytoplasm"/>
    <property type="evidence" value="ECO:0007669"/>
    <property type="project" value="UniProtKB-SubCell"/>
</dbReference>
<comment type="caution">
    <text evidence="12">The sequence shown here is derived from an EMBL/GenBank/DDBJ whole genome shotgun (WGS) entry which is preliminary data.</text>
</comment>
<dbReference type="RefSeq" id="WP_016183676.1">
    <property type="nucleotide sequence ID" value="NZ_JXKI01000013.1"/>
</dbReference>
<evidence type="ECO:0000256" key="7">
    <source>
        <dbReference type="ARBA" id="ARBA00023159"/>
    </source>
</evidence>
<evidence type="ECO:0000256" key="3">
    <source>
        <dbReference type="ARBA" id="ARBA00022553"/>
    </source>
</evidence>
<dbReference type="PANTHER" id="PTHR45526:SF1">
    <property type="entry name" value="TRANSCRIPTIONAL REGULATORY PROTEIN DCUR-RELATED"/>
    <property type="match status" value="1"/>
</dbReference>
<dbReference type="SUPFAM" id="SSF46785">
    <property type="entry name" value="Winged helix' DNA-binding domain"/>
    <property type="match status" value="1"/>
</dbReference>
<evidence type="ECO:0000313" key="12">
    <source>
        <dbReference type="EMBL" id="EOW80451.1"/>
    </source>
</evidence>
<evidence type="ECO:0000259" key="11">
    <source>
        <dbReference type="PROSITE" id="PS50110"/>
    </source>
</evidence>
<dbReference type="InterPro" id="IPR011006">
    <property type="entry name" value="CheY-like_superfamily"/>
</dbReference>
<keyword evidence="5 9" id="KW-0805">Transcription regulation</keyword>
<evidence type="ECO:0000256" key="9">
    <source>
        <dbReference type="PIRNR" id="PIRNR006171"/>
    </source>
</evidence>
<organism evidence="12 13">
    <name type="scientific">Enterococcus columbae DSM 7374 = ATCC 51263</name>
    <dbReference type="NCBI Taxonomy" id="1121865"/>
    <lineage>
        <taxon>Bacteria</taxon>
        <taxon>Bacillati</taxon>
        <taxon>Bacillota</taxon>
        <taxon>Bacilli</taxon>
        <taxon>Lactobacillales</taxon>
        <taxon>Enterococcaceae</taxon>
        <taxon>Enterococcus</taxon>
    </lineage>
</organism>
<dbReference type="PIRSF" id="PIRSF006171">
    <property type="entry name" value="RR_citrat_malat"/>
    <property type="match status" value="1"/>
</dbReference>
<dbReference type="PANTHER" id="PTHR45526">
    <property type="entry name" value="TRANSCRIPTIONAL REGULATORY PROTEIN DPIA"/>
    <property type="match status" value="1"/>
</dbReference>
<dbReference type="PROSITE" id="PS50110">
    <property type="entry name" value="RESPONSE_REGULATORY"/>
    <property type="match status" value="1"/>
</dbReference>
<sequence length="235" mass="27325">MKQVLIVEDDPMVQFIHQSYVEKLQLTFECSCCDSIAQAKELLIQKTFSLILLDIQLIDGNGIELLKWVRQQMIDCDIILITAANEMFLAKQALNYGVIDYLIKPFSYERFKQAIDKYLTKQQVFQQQQVDQAKIDQLLQVEQVNEEPTLALEKGLTKTTLATIIQQILLCQDGFTIQDLVEATQLSHVSIRKYILFLEQQHLLKSEMVYLKIGRPYLKYTLIEPNHPLIQNIFK</sequence>
<evidence type="ECO:0000256" key="10">
    <source>
        <dbReference type="PROSITE-ProRule" id="PRU00169"/>
    </source>
</evidence>
<reference evidence="12 13" key="1">
    <citation type="submission" date="2013-03" db="EMBL/GenBank/DDBJ databases">
        <title>The Genome Sequence of Enterococcus columbae ATCC_51263 (PacBio/Illumina hybrid assembly).</title>
        <authorList>
            <consortium name="The Broad Institute Genomics Platform"/>
            <consortium name="The Broad Institute Genome Sequencing Center for Infectious Disease"/>
            <person name="Earl A."/>
            <person name="Russ C."/>
            <person name="Gilmore M."/>
            <person name="Surin D."/>
            <person name="Walker B."/>
            <person name="Young S."/>
            <person name="Zeng Q."/>
            <person name="Gargeya S."/>
            <person name="Fitzgerald M."/>
            <person name="Haas B."/>
            <person name="Abouelleil A."/>
            <person name="Allen A.W."/>
            <person name="Alvarado L."/>
            <person name="Arachchi H.M."/>
            <person name="Berlin A.M."/>
            <person name="Chapman S.B."/>
            <person name="Gainer-Dewar J."/>
            <person name="Goldberg J."/>
            <person name="Griggs A."/>
            <person name="Gujja S."/>
            <person name="Hansen M."/>
            <person name="Howarth C."/>
            <person name="Imamovic A."/>
            <person name="Ireland A."/>
            <person name="Larimer J."/>
            <person name="McCowan C."/>
            <person name="Murphy C."/>
            <person name="Pearson M."/>
            <person name="Poon T.W."/>
            <person name="Priest M."/>
            <person name="Roberts A."/>
            <person name="Saif S."/>
            <person name="Shea T."/>
            <person name="Sisk P."/>
            <person name="Sykes S."/>
            <person name="Wortman J."/>
            <person name="Nusbaum C."/>
            <person name="Birren B."/>
        </authorList>
    </citation>
    <scope>NUCLEOTIDE SEQUENCE [LARGE SCALE GENOMIC DNA]</scope>
    <source>
        <strain evidence="12 13">ATCC 51263</strain>
    </source>
</reference>
<dbReference type="SUPFAM" id="SSF52172">
    <property type="entry name" value="CheY-like"/>
    <property type="match status" value="1"/>
</dbReference>
<dbReference type="InterPro" id="IPR001789">
    <property type="entry name" value="Sig_transdc_resp-reg_receiver"/>
</dbReference>
<keyword evidence="4 9" id="KW-0902">Two-component regulatory system</keyword>
<evidence type="ECO:0000256" key="8">
    <source>
        <dbReference type="ARBA" id="ARBA00023163"/>
    </source>
</evidence>
<proteinExistence type="predicted"/>
<keyword evidence="3 10" id="KW-0597">Phosphoprotein</keyword>
<name>S0KHM4_9ENTE</name>
<dbReference type="Gene3D" id="3.40.50.2300">
    <property type="match status" value="1"/>
</dbReference>
<feature type="domain" description="Response regulatory" evidence="11">
    <location>
        <begin position="3"/>
        <end position="119"/>
    </location>
</feature>
<keyword evidence="6 9" id="KW-0238">DNA-binding</keyword>
<keyword evidence="7 9" id="KW-0010">Activator</keyword>
<dbReference type="PATRIC" id="fig|1121865.3.peg.1503"/>
<dbReference type="eggNOG" id="COG4565">
    <property type="taxonomic scope" value="Bacteria"/>
</dbReference>
<dbReference type="Proteomes" id="UP000014113">
    <property type="component" value="Unassembled WGS sequence"/>
</dbReference>
<dbReference type="InterPro" id="IPR036390">
    <property type="entry name" value="WH_DNA-bd_sf"/>
</dbReference>